<reference evidence="2" key="1">
    <citation type="submission" date="2020-05" db="EMBL/GenBank/DDBJ databases">
        <title>Phylogenomic resolution of chytrid fungi.</title>
        <authorList>
            <person name="Stajich J.E."/>
            <person name="Amses K."/>
            <person name="Simmons R."/>
            <person name="Seto K."/>
            <person name="Myers J."/>
            <person name="Bonds A."/>
            <person name="Quandt C.A."/>
            <person name="Barry K."/>
            <person name="Liu P."/>
            <person name="Grigoriev I."/>
            <person name="Longcore J.E."/>
            <person name="James T.Y."/>
        </authorList>
    </citation>
    <scope>NUCLEOTIDE SEQUENCE</scope>
    <source>
        <strain evidence="2">JEL0513</strain>
    </source>
</reference>
<sequence length="74" mass="8165">MLNGLQSKISSPLTSSSLSLQAPVFSVVFSAGILNNVLSVAIDSDSDFKESRPKKYIQSYTNPVPYRKRKKMKA</sequence>
<keyword evidence="3" id="KW-1185">Reference proteome</keyword>
<accession>A0AAD5XIN5</accession>
<dbReference type="EMBL" id="JADGJH010000003">
    <property type="protein sequence ID" value="KAJ3143162.1"/>
    <property type="molecule type" value="Genomic_DNA"/>
</dbReference>
<gene>
    <name evidence="2" type="ORF">HK100_006457</name>
</gene>
<keyword evidence="1" id="KW-1133">Transmembrane helix</keyword>
<evidence type="ECO:0000313" key="2">
    <source>
        <dbReference type="EMBL" id="KAJ3143162.1"/>
    </source>
</evidence>
<comment type="caution">
    <text evidence="2">The sequence shown here is derived from an EMBL/GenBank/DDBJ whole genome shotgun (WGS) entry which is preliminary data.</text>
</comment>
<organism evidence="2 3">
    <name type="scientific">Physocladia obscura</name>
    <dbReference type="NCBI Taxonomy" id="109957"/>
    <lineage>
        <taxon>Eukaryota</taxon>
        <taxon>Fungi</taxon>
        <taxon>Fungi incertae sedis</taxon>
        <taxon>Chytridiomycota</taxon>
        <taxon>Chytridiomycota incertae sedis</taxon>
        <taxon>Chytridiomycetes</taxon>
        <taxon>Chytridiales</taxon>
        <taxon>Chytriomycetaceae</taxon>
        <taxon>Physocladia</taxon>
    </lineage>
</organism>
<dbReference type="Proteomes" id="UP001211907">
    <property type="component" value="Unassembled WGS sequence"/>
</dbReference>
<evidence type="ECO:0000256" key="1">
    <source>
        <dbReference type="SAM" id="Phobius"/>
    </source>
</evidence>
<keyword evidence="1" id="KW-0472">Membrane</keyword>
<keyword evidence="1" id="KW-0812">Transmembrane</keyword>
<proteinExistence type="predicted"/>
<feature type="transmembrane region" description="Helical" evidence="1">
    <location>
        <begin position="20"/>
        <end position="42"/>
    </location>
</feature>
<protein>
    <submittedName>
        <fullName evidence="2">Uncharacterized protein</fullName>
    </submittedName>
</protein>
<dbReference type="AlphaFoldDB" id="A0AAD5XIN5"/>
<evidence type="ECO:0000313" key="3">
    <source>
        <dbReference type="Proteomes" id="UP001211907"/>
    </source>
</evidence>
<name>A0AAD5XIN5_9FUNG</name>